<dbReference type="GO" id="GO:0005524">
    <property type="term" value="F:ATP binding"/>
    <property type="evidence" value="ECO:0007669"/>
    <property type="project" value="UniProtKB-KW"/>
</dbReference>
<keyword evidence="1" id="KW-0813">Transport</keyword>
<dbReference type="SUPFAM" id="SSF52540">
    <property type="entry name" value="P-loop containing nucleoside triphosphate hydrolases"/>
    <property type="match status" value="1"/>
</dbReference>
<dbReference type="EMBL" id="CP073100">
    <property type="protein sequence ID" value="QUE50424.1"/>
    <property type="molecule type" value="Genomic_DNA"/>
</dbReference>
<dbReference type="SMART" id="SM00382">
    <property type="entry name" value="AAA"/>
    <property type="match status" value="1"/>
</dbReference>
<sequence>MARTELQTGDAPCELKPVASDPTLPRIVDFKNVSKVYHPGTRNEFTSIRDISFHIEDTPDVGEFIGILGPSGCGKSTVLRLIAGLAPHFPATTGEVLVHGQPVEGPGPDRGFVFQDYANFPHRTVLENVGFGLECAHVPDKERIERANEWIAKVGLDPKKDGGKYPHQLSGGMNQRVAIARTLIMHPRIILMDEPFGALDPGTRQNMQDLLVKLWRELEATVFFVTHDVSEAVYLGDRVFIFSPSPGTIVHQLAVMPPDRPAAEMQVEPAFLSSVKEVRRLLDQAGKPAL</sequence>
<organism evidence="5 6">
    <name type="scientific">Luteolibacter ambystomatis</name>
    <dbReference type="NCBI Taxonomy" id="2824561"/>
    <lineage>
        <taxon>Bacteria</taxon>
        <taxon>Pseudomonadati</taxon>
        <taxon>Verrucomicrobiota</taxon>
        <taxon>Verrucomicrobiia</taxon>
        <taxon>Verrucomicrobiales</taxon>
        <taxon>Verrucomicrobiaceae</taxon>
        <taxon>Luteolibacter</taxon>
    </lineage>
</organism>
<dbReference type="PANTHER" id="PTHR42788:SF13">
    <property type="entry name" value="ALIPHATIC SULFONATES IMPORT ATP-BINDING PROTEIN SSUB"/>
    <property type="match status" value="1"/>
</dbReference>
<evidence type="ECO:0000313" key="5">
    <source>
        <dbReference type="EMBL" id="QUE50424.1"/>
    </source>
</evidence>
<protein>
    <submittedName>
        <fullName evidence="5">ABC transporter ATP-binding protein</fullName>
    </submittedName>
</protein>
<dbReference type="Pfam" id="PF00005">
    <property type="entry name" value="ABC_tran"/>
    <property type="match status" value="1"/>
</dbReference>
<accession>A0A975G7C2</accession>
<dbReference type="InterPro" id="IPR027417">
    <property type="entry name" value="P-loop_NTPase"/>
</dbReference>
<evidence type="ECO:0000259" key="4">
    <source>
        <dbReference type="PROSITE" id="PS50893"/>
    </source>
</evidence>
<evidence type="ECO:0000256" key="3">
    <source>
        <dbReference type="ARBA" id="ARBA00022840"/>
    </source>
</evidence>
<dbReference type="RefSeq" id="WP_211630564.1">
    <property type="nucleotide sequence ID" value="NZ_CP073100.1"/>
</dbReference>
<dbReference type="CDD" id="cd03293">
    <property type="entry name" value="ABC_NrtD_SsuB_transporters"/>
    <property type="match status" value="1"/>
</dbReference>
<dbReference type="InterPro" id="IPR003593">
    <property type="entry name" value="AAA+_ATPase"/>
</dbReference>
<dbReference type="Gene3D" id="3.40.50.300">
    <property type="entry name" value="P-loop containing nucleotide triphosphate hydrolases"/>
    <property type="match status" value="1"/>
</dbReference>
<feature type="domain" description="ABC transporter" evidence="4">
    <location>
        <begin position="28"/>
        <end position="269"/>
    </location>
</feature>
<dbReference type="Proteomes" id="UP000676169">
    <property type="component" value="Chromosome"/>
</dbReference>
<proteinExistence type="predicted"/>
<keyword evidence="3 5" id="KW-0067">ATP-binding</keyword>
<dbReference type="AlphaFoldDB" id="A0A975G7C2"/>
<dbReference type="KEGG" id="lamb:KBB96_16335"/>
<keyword evidence="2" id="KW-0547">Nucleotide-binding</keyword>
<evidence type="ECO:0000256" key="2">
    <source>
        <dbReference type="ARBA" id="ARBA00022741"/>
    </source>
</evidence>
<keyword evidence="6" id="KW-1185">Reference proteome</keyword>
<name>A0A975G7C2_9BACT</name>
<dbReference type="InterPro" id="IPR050166">
    <property type="entry name" value="ABC_transporter_ATP-bind"/>
</dbReference>
<dbReference type="InterPro" id="IPR003439">
    <property type="entry name" value="ABC_transporter-like_ATP-bd"/>
</dbReference>
<dbReference type="PANTHER" id="PTHR42788">
    <property type="entry name" value="TAURINE IMPORT ATP-BINDING PROTEIN-RELATED"/>
    <property type="match status" value="1"/>
</dbReference>
<reference evidence="5" key="1">
    <citation type="submission" date="2021-04" db="EMBL/GenBank/DDBJ databases">
        <title>Luteolibacter sp. 32A isolated from the skin of an Anderson's salamander (Ambystoma andersonii).</title>
        <authorList>
            <person name="Spergser J."/>
            <person name="Busse H.-J."/>
        </authorList>
    </citation>
    <scope>NUCLEOTIDE SEQUENCE</scope>
    <source>
        <strain evidence="5">32A</strain>
    </source>
</reference>
<dbReference type="GO" id="GO:0016887">
    <property type="term" value="F:ATP hydrolysis activity"/>
    <property type="evidence" value="ECO:0007669"/>
    <property type="project" value="InterPro"/>
</dbReference>
<gene>
    <name evidence="5" type="ORF">KBB96_16335</name>
</gene>
<evidence type="ECO:0000256" key="1">
    <source>
        <dbReference type="ARBA" id="ARBA00022448"/>
    </source>
</evidence>
<dbReference type="PROSITE" id="PS50893">
    <property type="entry name" value="ABC_TRANSPORTER_2"/>
    <property type="match status" value="1"/>
</dbReference>
<evidence type="ECO:0000313" key="6">
    <source>
        <dbReference type="Proteomes" id="UP000676169"/>
    </source>
</evidence>